<dbReference type="OrthoDB" id="5105368at2759"/>
<dbReference type="AlphaFoldDB" id="A0A3M2RY17"/>
<organism evidence="2 3">
    <name type="scientific">Fusarium kuroshium</name>
    <dbReference type="NCBI Taxonomy" id="2010991"/>
    <lineage>
        <taxon>Eukaryota</taxon>
        <taxon>Fungi</taxon>
        <taxon>Dikarya</taxon>
        <taxon>Ascomycota</taxon>
        <taxon>Pezizomycotina</taxon>
        <taxon>Sordariomycetes</taxon>
        <taxon>Hypocreomycetidae</taxon>
        <taxon>Hypocreales</taxon>
        <taxon>Nectriaceae</taxon>
        <taxon>Fusarium</taxon>
        <taxon>Fusarium solani species complex</taxon>
    </lineage>
</organism>
<evidence type="ECO:0000256" key="1">
    <source>
        <dbReference type="SAM" id="MobiDB-lite"/>
    </source>
</evidence>
<gene>
    <name evidence="2" type="ORF">CDV36_010539</name>
</gene>
<proteinExistence type="predicted"/>
<dbReference type="EMBL" id="NKUJ01000227">
    <property type="protein sequence ID" value="RMJ09835.1"/>
    <property type="molecule type" value="Genomic_DNA"/>
</dbReference>
<protein>
    <submittedName>
        <fullName evidence="2">Uncharacterized protein</fullName>
    </submittedName>
</protein>
<comment type="caution">
    <text evidence="2">The sequence shown here is derived from an EMBL/GenBank/DDBJ whole genome shotgun (WGS) entry which is preliminary data.</text>
</comment>
<feature type="region of interest" description="Disordered" evidence="1">
    <location>
        <begin position="14"/>
        <end position="48"/>
    </location>
</feature>
<dbReference type="Proteomes" id="UP000277212">
    <property type="component" value="Unassembled WGS sequence"/>
</dbReference>
<name>A0A3M2RY17_9HYPO</name>
<evidence type="ECO:0000313" key="3">
    <source>
        <dbReference type="Proteomes" id="UP000277212"/>
    </source>
</evidence>
<keyword evidence="3" id="KW-1185">Reference proteome</keyword>
<evidence type="ECO:0000313" key="2">
    <source>
        <dbReference type="EMBL" id="RMJ09835.1"/>
    </source>
</evidence>
<reference evidence="2 3" key="1">
    <citation type="submission" date="2017-06" db="EMBL/GenBank/DDBJ databases">
        <title>Comparative genomic analysis of Ambrosia Fusariam Clade fungi.</title>
        <authorList>
            <person name="Stajich J.E."/>
            <person name="Carrillo J."/>
            <person name="Kijimoto T."/>
            <person name="Eskalen A."/>
            <person name="O'Donnell K."/>
            <person name="Kasson M."/>
        </authorList>
    </citation>
    <scope>NUCLEOTIDE SEQUENCE [LARGE SCALE GENOMIC DNA]</scope>
    <source>
        <strain evidence="2">UCR3666</strain>
    </source>
</reference>
<accession>A0A3M2RY17</accession>
<sequence length="85" mass="9339">MPNIVETETWSTIARSGSPIPPPAGDSVTPAFTSGYGPLKPSSEKEQKRMQDELLLGIGTHTFLLPAVEERDITKDLPRLDYRVS</sequence>